<dbReference type="RefSeq" id="WP_208844276.1">
    <property type="nucleotide sequence ID" value="NZ_CP072133.1"/>
</dbReference>
<keyword evidence="3 6" id="KW-0812">Transmembrane</keyword>
<keyword evidence="1 6" id="KW-1003">Cell membrane</keyword>
<dbReference type="HAMAP" id="MF_01915">
    <property type="entry name" value="LPS_assembly_LptC"/>
    <property type="match status" value="1"/>
</dbReference>
<dbReference type="GO" id="GO:0030288">
    <property type="term" value="C:outer membrane-bounded periplasmic space"/>
    <property type="evidence" value="ECO:0007669"/>
    <property type="project" value="TreeGrafter"/>
</dbReference>
<organism evidence="7 8">
    <name type="scientific">Pseudoalteromonas xiamenensis</name>
    <dbReference type="NCBI Taxonomy" id="882626"/>
    <lineage>
        <taxon>Bacteria</taxon>
        <taxon>Pseudomonadati</taxon>
        <taxon>Pseudomonadota</taxon>
        <taxon>Gammaproteobacteria</taxon>
        <taxon>Alteromonadales</taxon>
        <taxon>Pseudoalteromonadaceae</taxon>
        <taxon>Pseudoalteromonas</taxon>
    </lineage>
</organism>
<dbReference type="Pfam" id="PF06835">
    <property type="entry name" value="LptC"/>
    <property type="match status" value="1"/>
</dbReference>
<keyword evidence="2 6" id="KW-0997">Cell inner membrane</keyword>
<comment type="similarity">
    <text evidence="6">Belongs to the LptC family.</text>
</comment>
<accession>A0A975DK44</accession>
<evidence type="ECO:0000256" key="2">
    <source>
        <dbReference type="ARBA" id="ARBA00022519"/>
    </source>
</evidence>
<dbReference type="EMBL" id="CP072133">
    <property type="protein sequence ID" value="QTH72652.1"/>
    <property type="molecule type" value="Genomic_DNA"/>
</dbReference>
<sequence>MSHSRALLLVIFLAVMVWLWYSYLSNEQAAQDDKQDVLAQPDYIAMDLRQSMYNKEGQLTHTVNAIKVEMFQELGFSHFQSPTFTLYNQQQNWQLTANEATLYENNTLILEGDVVATNMDNTSMISHINAAHIRVDITNKKMLSEQPVVVSGPNLTITGQGLLADLKTDTIELNNHTRTIYYEK</sequence>
<evidence type="ECO:0000256" key="4">
    <source>
        <dbReference type="ARBA" id="ARBA00022989"/>
    </source>
</evidence>
<evidence type="ECO:0000256" key="5">
    <source>
        <dbReference type="ARBA" id="ARBA00023136"/>
    </source>
</evidence>
<feature type="transmembrane region" description="Helical" evidence="6">
    <location>
        <begin position="6"/>
        <end position="24"/>
    </location>
</feature>
<gene>
    <name evidence="6 7" type="primary">lptC</name>
    <name evidence="7" type="ORF">J5O05_07655</name>
</gene>
<evidence type="ECO:0000313" key="7">
    <source>
        <dbReference type="EMBL" id="QTH72652.1"/>
    </source>
</evidence>
<protein>
    <recommendedName>
        <fullName evidence="6">Lipopolysaccharide export system protein LptC</fullName>
    </recommendedName>
</protein>
<dbReference type="PIRSF" id="PIRSF028513">
    <property type="entry name" value="LptC"/>
    <property type="match status" value="1"/>
</dbReference>
<evidence type="ECO:0000256" key="3">
    <source>
        <dbReference type="ARBA" id="ARBA00022692"/>
    </source>
</evidence>
<comment type="subunit">
    <text evidence="6">Component of the lipopolysaccharide transport and assembly complex. Interacts with LptA and the LptBFG transporter complex.</text>
</comment>
<keyword evidence="8" id="KW-1185">Reference proteome</keyword>
<evidence type="ECO:0000256" key="1">
    <source>
        <dbReference type="ARBA" id="ARBA00022475"/>
    </source>
</evidence>
<dbReference type="KEGG" id="pxi:J5O05_07655"/>
<dbReference type="GO" id="GO:0043165">
    <property type="term" value="P:Gram-negative-bacterium-type cell outer membrane assembly"/>
    <property type="evidence" value="ECO:0007669"/>
    <property type="project" value="UniProtKB-UniRule"/>
</dbReference>
<dbReference type="PANTHER" id="PTHR37481">
    <property type="entry name" value="LIPOPOLYSACCHARIDE EXPORT SYSTEM PROTEIN LPTC"/>
    <property type="match status" value="1"/>
</dbReference>
<keyword evidence="4 6" id="KW-1133">Transmembrane helix</keyword>
<comment type="function">
    <text evidence="6">Involved in the assembly of lipopolysaccharide (LPS). Required for the translocation of LPS from the inner membrane to the outer membrane. Facilitates the transfer of LPS from the inner membrane to the periplasmic protein LptA. Could be a docking site for LptA.</text>
</comment>
<reference evidence="7" key="1">
    <citation type="submission" date="2021-03" db="EMBL/GenBank/DDBJ databases">
        <title>Complete Genome of Pseudoalteromonas xiamenensis STKMTI.2, a new potential marine bacterium producing anti-Vibrio compounds.</title>
        <authorList>
            <person name="Handayani D.P."/>
            <person name="Isnansetyo A."/>
            <person name="Istiqomah I."/>
            <person name="Jumina J."/>
        </authorList>
    </citation>
    <scope>NUCLEOTIDE SEQUENCE</scope>
    <source>
        <strain evidence="7">STKMTI.2</strain>
    </source>
</reference>
<dbReference type="InterPro" id="IPR026265">
    <property type="entry name" value="LptC"/>
</dbReference>
<dbReference type="GO" id="GO:0015221">
    <property type="term" value="F:lipopolysaccharide transmembrane transporter activity"/>
    <property type="evidence" value="ECO:0007669"/>
    <property type="project" value="InterPro"/>
</dbReference>
<proteinExistence type="inferred from homology"/>
<dbReference type="InterPro" id="IPR010664">
    <property type="entry name" value="LipoPS_assembly_LptC-rel"/>
</dbReference>
<keyword evidence="5 6" id="KW-0472">Membrane</keyword>
<evidence type="ECO:0000256" key="6">
    <source>
        <dbReference type="HAMAP-Rule" id="MF_01915"/>
    </source>
</evidence>
<evidence type="ECO:0000313" key="8">
    <source>
        <dbReference type="Proteomes" id="UP000664904"/>
    </source>
</evidence>
<name>A0A975DK44_9GAMM</name>
<dbReference type="GO" id="GO:0005886">
    <property type="term" value="C:plasma membrane"/>
    <property type="evidence" value="ECO:0007669"/>
    <property type="project" value="UniProtKB-SubCell"/>
</dbReference>
<dbReference type="NCBIfam" id="TIGR04409">
    <property type="entry name" value="LptC_YrbK"/>
    <property type="match status" value="1"/>
</dbReference>
<dbReference type="InterPro" id="IPR052363">
    <property type="entry name" value="LPS_export_LptC"/>
</dbReference>
<dbReference type="PANTHER" id="PTHR37481:SF1">
    <property type="entry name" value="LIPOPOLYSACCHARIDE EXPORT SYSTEM PROTEIN LPTC"/>
    <property type="match status" value="1"/>
</dbReference>
<dbReference type="GO" id="GO:0017089">
    <property type="term" value="F:glycolipid transfer activity"/>
    <property type="evidence" value="ECO:0007669"/>
    <property type="project" value="TreeGrafter"/>
</dbReference>
<comment type="subcellular location">
    <subcellularLocation>
        <location evidence="6">Cell inner membrane</location>
        <topology evidence="6">Single-pass membrane protein</topology>
    </subcellularLocation>
</comment>
<dbReference type="Proteomes" id="UP000664904">
    <property type="component" value="Chromosome"/>
</dbReference>
<dbReference type="Gene3D" id="2.60.450.10">
    <property type="entry name" value="Lipopolysaccharide (LPS) transport protein A like domain"/>
    <property type="match status" value="1"/>
</dbReference>
<dbReference type="AlphaFoldDB" id="A0A975DK44"/>